<dbReference type="OrthoDB" id="9806880at2"/>
<keyword evidence="2 10" id="KW-0808">Transferase</keyword>
<evidence type="ECO:0000259" key="9">
    <source>
        <dbReference type="SMART" id="SM00563"/>
    </source>
</evidence>
<dbReference type="GO" id="GO:0016020">
    <property type="term" value="C:membrane"/>
    <property type="evidence" value="ECO:0007669"/>
    <property type="project" value="UniProtKB-SubCell"/>
</dbReference>
<dbReference type="RefSeq" id="WP_113943704.1">
    <property type="nucleotide sequence ID" value="NZ_JBHEEG010000002.1"/>
</dbReference>
<keyword evidence="7 10" id="KW-0012">Acyltransferase</keyword>
<evidence type="ECO:0000313" key="10">
    <source>
        <dbReference type="EMBL" id="RBO97746.1"/>
    </source>
</evidence>
<keyword evidence="11" id="KW-1185">Reference proteome</keyword>
<comment type="caution">
    <text evidence="10">The sequence shown here is derived from an EMBL/GenBank/DDBJ whole genome shotgun (WGS) entry which is preliminary data.</text>
</comment>
<keyword evidence="3 8" id="KW-0812">Transmembrane</keyword>
<dbReference type="Pfam" id="PF01553">
    <property type="entry name" value="Acyltransferase"/>
    <property type="match status" value="1"/>
</dbReference>
<keyword evidence="5" id="KW-0443">Lipid metabolism</keyword>
<evidence type="ECO:0000256" key="2">
    <source>
        <dbReference type="ARBA" id="ARBA00022679"/>
    </source>
</evidence>
<gene>
    <name evidence="10" type="ORF">DFR47_102535</name>
</gene>
<dbReference type="SUPFAM" id="SSF69593">
    <property type="entry name" value="Glycerol-3-phosphate (1)-acyltransferase"/>
    <property type="match status" value="1"/>
</dbReference>
<evidence type="ECO:0000256" key="5">
    <source>
        <dbReference type="ARBA" id="ARBA00023098"/>
    </source>
</evidence>
<feature type="domain" description="Phospholipid/glycerol acyltransferase" evidence="9">
    <location>
        <begin position="67"/>
        <end position="186"/>
    </location>
</feature>
<evidence type="ECO:0000256" key="7">
    <source>
        <dbReference type="ARBA" id="ARBA00023315"/>
    </source>
</evidence>
<accession>A0A366E5T3</accession>
<organism evidence="10 11">
    <name type="scientific">Pseudochrobactrum asaccharolyticum</name>
    <dbReference type="NCBI Taxonomy" id="354351"/>
    <lineage>
        <taxon>Bacteria</taxon>
        <taxon>Pseudomonadati</taxon>
        <taxon>Pseudomonadota</taxon>
        <taxon>Alphaproteobacteria</taxon>
        <taxon>Hyphomicrobiales</taxon>
        <taxon>Brucellaceae</taxon>
        <taxon>Pseudochrobactrum</taxon>
    </lineage>
</organism>
<evidence type="ECO:0000256" key="4">
    <source>
        <dbReference type="ARBA" id="ARBA00022989"/>
    </source>
</evidence>
<dbReference type="PANTHER" id="PTHR23063">
    <property type="entry name" value="PHOSPHOLIPID ACYLTRANSFERASE"/>
    <property type="match status" value="1"/>
</dbReference>
<dbReference type="InterPro" id="IPR002123">
    <property type="entry name" value="Plipid/glycerol_acylTrfase"/>
</dbReference>
<name>A0A366E5T3_9HYPH</name>
<dbReference type="PANTHER" id="PTHR23063:SF52">
    <property type="entry name" value="LYSOPHOSPHATIDYLCHOLINE ACYLTRANSFERASE"/>
    <property type="match status" value="1"/>
</dbReference>
<sequence length="270" mass="30006">MIGVIRIAVILGLFVSLVISLVPFQYLFVKARLGWQQSLPRFFHRIAAWLLGFRVKVQGEMVQDRPLLLVANHVSWSDIVVLSSVANVCFIAKSEVRKWPVFGTFAILQRTVFVEREKKGRTAQQASDIALRLAGGDAMVLFPEGTTSDGNRVLPFKTSLFGAAHAVIREAGAEEVIVQPVSIAYTGVHGMPMGRFHRPIASWPGDVQLMPHLKGILKEGAIDVEIRFGEPMSVRAETSRKELARIMEERVTTMLQSSLMGREITPSEDQ</sequence>
<evidence type="ECO:0000256" key="1">
    <source>
        <dbReference type="ARBA" id="ARBA00004370"/>
    </source>
</evidence>
<dbReference type="EMBL" id="QNRH01000002">
    <property type="protein sequence ID" value="RBO97746.1"/>
    <property type="molecule type" value="Genomic_DNA"/>
</dbReference>
<proteinExistence type="predicted"/>
<dbReference type="SMART" id="SM00563">
    <property type="entry name" value="PlsC"/>
    <property type="match status" value="1"/>
</dbReference>
<dbReference type="GO" id="GO:0006629">
    <property type="term" value="P:lipid metabolic process"/>
    <property type="evidence" value="ECO:0007669"/>
    <property type="project" value="UniProtKB-KW"/>
</dbReference>
<keyword evidence="4 8" id="KW-1133">Transmembrane helix</keyword>
<dbReference type="Proteomes" id="UP000252893">
    <property type="component" value="Unassembled WGS sequence"/>
</dbReference>
<protein>
    <submittedName>
        <fullName evidence="10">Lyso-ornithine lipid acyltransferase</fullName>
    </submittedName>
</protein>
<feature type="transmembrane region" description="Helical" evidence="8">
    <location>
        <begin position="7"/>
        <end position="28"/>
    </location>
</feature>
<reference evidence="10 11" key="1">
    <citation type="submission" date="2018-06" db="EMBL/GenBank/DDBJ databases">
        <title>Genomic Encyclopedia of Type Strains, Phase IV (KMG-IV): sequencing the most valuable type-strain genomes for metagenomic binning, comparative biology and taxonomic classification.</title>
        <authorList>
            <person name="Goeker M."/>
        </authorList>
    </citation>
    <scope>NUCLEOTIDE SEQUENCE [LARGE SCALE GENOMIC DNA]</scope>
    <source>
        <strain evidence="10 11">DSM 25619</strain>
    </source>
</reference>
<dbReference type="GO" id="GO:0016746">
    <property type="term" value="F:acyltransferase activity"/>
    <property type="evidence" value="ECO:0007669"/>
    <property type="project" value="UniProtKB-KW"/>
</dbReference>
<evidence type="ECO:0000256" key="8">
    <source>
        <dbReference type="SAM" id="Phobius"/>
    </source>
</evidence>
<evidence type="ECO:0000256" key="3">
    <source>
        <dbReference type="ARBA" id="ARBA00022692"/>
    </source>
</evidence>
<evidence type="ECO:0000256" key="6">
    <source>
        <dbReference type="ARBA" id="ARBA00023136"/>
    </source>
</evidence>
<dbReference type="AlphaFoldDB" id="A0A366E5T3"/>
<dbReference type="CDD" id="cd07989">
    <property type="entry name" value="LPLAT_AGPAT-like"/>
    <property type="match status" value="1"/>
</dbReference>
<evidence type="ECO:0000313" key="11">
    <source>
        <dbReference type="Proteomes" id="UP000252893"/>
    </source>
</evidence>
<comment type="subcellular location">
    <subcellularLocation>
        <location evidence="1">Membrane</location>
    </subcellularLocation>
</comment>
<keyword evidence="6 8" id="KW-0472">Membrane</keyword>